<dbReference type="GO" id="GO:1903902">
    <property type="term" value="P:positive regulation of viral life cycle"/>
    <property type="evidence" value="ECO:0007669"/>
    <property type="project" value="Ensembl"/>
</dbReference>
<reference evidence="5 6" key="2">
    <citation type="journal article" date="2018" name="Annu Rev Anim Biosci">
        <title>Bat Biology, Genomes, and the Bat1K Project: To Generate Chromosome-Level Genomes for All Living Bat Species.</title>
        <authorList>
            <person name="Teeling E.C."/>
            <person name="Vernes S.C."/>
            <person name="Davalos L.M."/>
            <person name="Ray D.A."/>
            <person name="Gilbert M.T.P."/>
            <person name="Myers E."/>
        </authorList>
    </citation>
    <scope>NUCLEOTIDE SEQUENCE</scope>
</reference>
<dbReference type="GO" id="GO:0033080">
    <property type="term" value="P:immature T cell proliferation in thymus"/>
    <property type="evidence" value="ECO:0007669"/>
    <property type="project" value="Ensembl"/>
</dbReference>
<dbReference type="OMA" id="GQEDCVM"/>
<protein>
    <submittedName>
        <fullName evidence="5">C-type lectin domain family 4 member G</fullName>
    </submittedName>
</protein>
<dbReference type="OrthoDB" id="6133475at2759"/>
<sequence>MSMSEAGSLLTMDTVGYSKWDGRPKEASGGYWGCWGRRLLFLALALLVIIALWALILSVLLSKASTQRGALLGGQDLLKANASKQTAALGALKEEIGVCNSCCLRTEAQLQTARKEFTEAQVKLIQQESSLKELSERVTQSLAEAGRDREGIRSELYRALAAARFGNSSCEQCPTGWLPFQGSCYFFSALRAKWVDAQRNCSGESAHLVIVGGLEEQDFLSRNTGHSGYWLGLRAVRRQRKIQGYQWVDGVRLSFSSWNVGEPNDSQGREDCVMMLHNGLWNDAPCDSTRDNWICEKRFSC</sequence>
<keyword evidence="3" id="KW-1133">Transmembrane helix</keyword>
<evidence type="ECO:0000313" key="5">
    <source>
        <dbReference type="Ensembl" id="ENSRFEP00010017023.1"/>
    </source>
</evidence>
<dbReference type="GO" id="GO:0030247">
    <property type="term" value="F:polysaccharide binding"/>
    <property type="evidence" value="ECO:0007669"/>
    <property type="project" value="Ensembl"/>
</dbReference>
<dbReference type="Pfam" id="PF00059">
    <property type="entry name" value="Lectin_C"/>
    <property type="match status" value="1"/>
</dbReference>
<dbReference type="InterPro" id="IPR001304">
    <property type="entry name" value="C-type_lectin-like"/>
</dbReference>
<dbReference type="InterPro" id="IPR016186">
    <property type="entry name" value="C-type_lectin-like/link_sf"/>
</dbReference>
<dbReference type="GO" id="GO:0046642">
    <property type="term" value="P:negative regulation of alpha-beta T cell proliferation"/>
    <property type="evidence" value="ECO:0007669"/>
    <property type="project" value="Ensembl"/>
</dbReference>
<accession>A0A671EZQ9</accession>
<dbReference type="InterPro" id="IPR018378">
    <property type="entry name" value="C-type_lectin_CS"/>
</dbReference>
<evidence type="ECO:0000256" key="3">
    <source>
        <dbReference type="SAM" id="Phobius"/>
    </source>
</evidence>
<dbReference type="GO" id="GO:0046633">
    <property type="term" value="P:alpha-beta T cell proliferation"/>
    <property type="evidence" value="ECO:0007669"/>
    <property type="project" value="Ensembl"/>
</dbReference>
<dbReference type="InterPro" id="IPR033989">
    <property type="entry name" value="CD209-like_CTLD"/>
</dbReference>
<dbReference type="PROSITE" id="PS00615">
    <property type="entry name" value="C_TYPE_LECTIN_1"/>
    <property type="match status" value="1"/>
</dbReference>
<keyword evidence="2" id="KW-1015">Disulfide bond</keyword>
<dbReference type="GO" id="GO:0002456">
    <property type="term" value="P:T cell mediated immunity"/>
    <property type="evidence" value="ECO:0007669"/>
    <property type="project" value="Ensembl"/>
</dbReference>
<proteinExistence type="predicted"/>
<reference evidence="5 6" key="1">
    <citation type="journal article" date="2015" name="Annu Rev Anim Biosci">
        <title>The Genome 10K Project: a way forward.</title>
        <authorList>
            <person name="Koepfli K.P."/>
            <person name="Paten B."/>
            <person name="O'Brien S.J."/>
            <person name="Koepfli K.P."/>
            <person name="Paten B."/>
            <person name="Antunes A."/>
            <person name="Belov K."/>
            <person name="Bustamante C."/>
            <person name="Castoe T.A."/>
            <person name="Clawson H."/>
            <person name="Crawford A.J."/>
            <person name="Diekhans M."/>
            <person name="Distel D."/>
            <person name="Durbin R."/>
            <person name="Earl D."/>
            <person name="Fujita M.K."/>
            <person name="Gamble T."/>
            <person name="Georges A."/>
            <person name="Gemmell N."/>
            <person name="Gilbert M.T."/>
            <person name="Graves J.M."/>
            <person name="Green R.E."/>
            <person name="Hickey G."/>
            <person name="Jarvis E.D."/>
            <person name="Johnson W."/>
            <person name="Komissarov A."/>
            <person name="Korf I."/>
            <person name="Kuhn R."/>
            <person name="Larkin D.M."/>
            <person name="Lewin H."/>
            <person name="Lopez J.V."/>
            <person name="Ma J."/>
            <person name="Marques-Bonet T."/>
            <person name="Miller W."/>
            <person name="Murphy R."/>
            <person name="Pevzner P."/>
            <person name="Shapiro B."/>
            <person name="Steiner C."/>
            <person name="Tamazian G."/>
            <person name="Venkatesh B."/>
            <person name="Wang J."/>
            <person name="Wayne R."/>
            <person name="Wiley E."/>
            <person name="Yang H."/>
            <person name="Zhang G."/>
            <person name="Haussler D."/>
            <person name="Ryder O."/>
            <person name="O'Brien S.J."/>
        </authorList>
    </citation>
    <scope>NUCLEOTIDE SEQUENCE</scope>
</reference>
<dbReference type="GO" id="GO:0033088">
    <property type="term" value="P:negative regulation of immature T cell proliferation in thymus"/>
    <property type="evidence" value="ECO:0007669"/>
    <property type="project" value="Ensembl"/>
</dbReference>
<dbReference type="GeneTree" id="ENSGT00940000161836"/>
<dbReference type="InterPro" id="IPR050111">
    <property type="entry name" value="C-type_lectin/snaclec_domain"/>
</dbReference>
<dbReference type="CDD" id="cd03590">
    <property type="entry name" value="CLECT_DC-SIGN_like"/>
    <property type="match status" value="1"/>
</dbReference>
<gene>
    <name evidence="5" type="primary">CLEC4G</name>
</gene>
<feature type="transmembrane region" description="Helical" evidence="3">
    <location>
        <begin position="39"/>
        <end position="61"/>
    </location>
</feature>
<dbReference type="CTD" id="339390"/>
<dbReference type="GO" id="GO:0002710">
    <property type="term" value="P:negative regulation of T cell mediated immunity"/>
    <property type="evidence" value="ECO:0007669"/>
    <property type="project" value="Ensembl"/>
</dbReference>
<dbReference type="InterPro" id="IPR016187">
    <property type="entry name" value="CTDL_fold"/>
</dbReference>
<dbReference type="RefSeq" id="XP_032989344.1">
    <property type="nucleotide sequence ID" value="XM_033133453.1"/>
</dbReference>
<evidence type="ECO:0000313" key="6">
    <source>
        <dbReference type="Proteomes" id="UP000472240"/>
    </source>
</evidence>
<dbReference type="Gene3D" id="3.10.100.10">
    <property type="entry name" value="Mannose-Binding Protein A, subunit A"/>
    <property type="match status" value="1"/>
</dbReference>
<reference evidence="5" key="4">
    <citation type="submission" date="2025-08" db="UniProtKB">
        <authorList>
            <consortium name="Ensembl"/>
        </authorList>
    </citation>
    <scope>IDENTIFICATION</scope>
</reference>
<dbReference type="InParanoid" id="A0A671EZQ9"/>
<dbReference type="KEGG" id="rfq:117037453"/>
<reference evidence="5" key="5">
    <citation type="submission" date="2025-09" db="UniProtKB">
        <authorList>
            <consortium name="Ensembl"/>
        </authorList>
    </citation>
    <scope>IDENTIFICATION</scope>
</reference>
<reference evidence="6" key="3">
    <citation type="submission" date="2018-12" db="EMBL/GenBank/DDBJ databases">
        <title>G10K-VGP greater horseshoe bat female genome, primary haplotype.</title>
        <authorList>
            <person name="Teeling E."/>
            <person name="Myers G."/>
            <person name="Vernes S."/>
            <person name="Pippel M."/>
            <person name="Winkler S."/>
            <person name="Fedrigo O."/>
            <person name="Rhie A."/>
            <person name="Koren S."/>
            <person name="Phillippy A."/>
            <person name="Lewin H."/>
            <person name="Damas J."/>
            <person name="Howe K."/>
            <person name="Mountcastle J."/>
            <person name="Jarvis E.D."/>
        </authorList>
    </citation>
    <scope>NUCLEOTIDE SEQUENCE [LARGE SCALE GENOMIC DNA]</scope>
</reference>
<name>A0A671EZQ9_RHIFE</name>
<feature type="domain" description="C-type lectin" evidence="4">
    <location>
        <begin position="180"/>
        <end position="290"/>
    </location>
</feature>
<dbReference type="Ensembl" id="ENSRFET00010018575.1">
    <property type="protein sequence ID" value="ENSRFEP00010017023.1"/>
    <property type="gene ID" value="ENSRFEG00010011529.1"/>
</dbReference>
<dbReference type="SMART" id="SM00034">
    <property type="entry name" value="CLECT"/>
    <property type="match status" value="1"/>
</dbReference>
<keyword evidence="3" id="KW-0472">Membrane</keyword>
<dbReference type="GO" id="GO:0097367">
    <property type="term" value="F:carbohydrate derivative binding"/>
    <property type="evidence" value="ECO:0007669"/>
    <property type="project" value="Ensembl"/>
</dbReference>
<organism evidence="5 6">
    <name type="scientific">Rhinolophus ferrumequinum</name>
    <name type="common">Greater horseshoe bat</name>
    <dbReference type="NCBI Taxonomy" id="59479"/>
    <lineage>
        <taxon>Eukaryota</taxon>
        <taxon>Metazoa</taxon>
        <taxon>Chordata</taxon>
        <taxon>Craniata</taxon>
        <taxon>Vertebrata</taxon>
        <taxon>Euteleostomi</taxon>
        <taxon>Mammalia</taxon>
        <taxon>Eutheria</taxon>
        <taxon>Laurasiatheria</taxon>
        <taxon>Chiroptera</taxon>
        <taxon>Yinpterochiroptera</taxon>
        <taxon>Rhinolophoidea</taxon>
        <taxon>Rhinolophidae</taxon>
        <taxon>Rhinolophinae</taxon>
        <taxon>Rhinolophus</taxon>
    </lineage>
</organism>
<dbReference type="GO" id="GO:0120274">
    <property type="term" value="F:virus coreceptor activity"/>
    <property type="evidence" value="ECO:0007669"/>
    <property type="project" value="Ensembl"/>
</dbReference>
<dbReference type="AlphaFoldDB" id="A0A671EZQ9"/>
<keyword evidence="1" id="KW-0430">Lectin</keyword>
<dbReference type="GO" id="GO:0001618">
    <property type="term" value="F:virus receptor activity"/>
    <property type="evidence" value="ECO:0007669"/>
    <property type="project" value="Ensembl"/>
</dbReference>
<dbReference type="Proteomes" id="UP000472240">
    <property type="component" value="Chromosome 18"/>
</dbReference>
<keyword evidence="3" id="KW-0812">Transmembrane</keyword>
<dbReference type="PANTHER" id="PTHR22803">
    <property type="entry name" value="MANNOSE, PHOSPHOLIPASE, LECTIN RECEPTOR RELATED"/>
    <property type="match status" value="1"/>
</dbReference>
<evidence type="ECO:0000259" key="4">
    <source>
        <dbReference type="PROSITE" id="PS50041"/>
    </source>
</evidence>
<dbReference type="GO" id="GO:0005886">
    <property type="term" value="C:plasma membrane"/>
    <property type="evidence" value="ECO:0007669"/>
    <property type="project" value="Ensembl"/>
</dbReference>
<evidence type="ECO:0000256" key="1">
    <source>
        <dbReference type="ARBA" id="ARBA00022734"/>
    </source>
</evidence>
<keyword evidence="6" id="KW-1185">Reference proteome</keyword>
<evidence type="ECO:0000256" key="2">
    <source>
        <dbReference type="ARBA" id="ARBA00023157"/>
    </source>
</evidence>
<dbReference type="GO" id="GO:0005537">
    <property type="term" value="F:D-mannose binding"/>
    <property type="evidence" value="ECO:0007669"/>
    <property type="project" value="Ensembl"/>
</dbReference>
<dbReference type="SUPFAM" id="SSF56436">
    <property type="entry name" value="C-type lectin-like"/>
    <property type="match status" value="1"/>
</dbReference>
<dbReference type="GO" id="GO:0070061">
    <property type="term" value="F:fructose binding"/>
    <property type="evidence" value="ECO:0007669"/>
    <property type="project" value="Ensembl"/>
</dbReference>
<dbReference type="PROSITE" id="PS50041">
    <property type="entry name" value="C_TYPE_LECTIN_2"/>
    <property type="match status" value="1"/>
</dbReference>
<dbReference type="FunCoup" id="A0A671EZQ9">
    <property type="interactions" value="12"/>
</dbReference>
<dbReference type="GeneID" id="117037453"/>